<organism evidence="2 3">
    <name type="scientific">Melopsittacus undulatus</name>
    <name type="common">Budgerigar</name>
    <name type="synonym">Psittacus undulatus</name>
    <dbReference type="NCBI Taxonomy" id="13146"/>
    <lineage>
        <taxon>Eukaryota</taxon>
        <taxon>Metazoa</taxon>
        <taxon>Chordata</taxon>
        <taxon>Craniata</taxon>
        <taxon>Vertebrata</taxon>
        <taxon>Euteleostomi</taxon>
        <taxon>Archelosauria</taxon>
        <taxon>Archosauria</taxon>
        <taxon>Dinosauria</taxon>
        <taxon>Saurischia</taxon>
        <taxon>Theropoda</taxon>
        <taxon>Coelurosauria</taxon>
        <taxon>Aves</taxon>
        <taxon>Neognathae</taxon>
        <taxon>Neoaves</taxon>
        <taxon>Telluraves</taxon>
        <taxon>Australaves</taxon>
        <taxon>Psittaciformes</taxon>
        <taxon>Psittaculidae</taxon>
        <taxon>Melopsittacus</taxon>
    </lineage>
</organism>
<reference evidence="2" key="3">
    <citation type="submission" date="2025-09" db="UniProtKB">
        <authorList>
            <consortium name="Ensembl"/>
        </authorList>
    </citation>
    <scope>IDENTIFICATION</scope>
</reference>
<dbReference type="Pfam" id="PF00429">
    <property type="entry name" value="TLV_coat"/>
    <property type="match status" value="1"/>
</dbReference>
<dbReference type="Ensembl" id="ENSMUNT00000029502.1">
    <property type="protein sequence ID" value="ENSMUNP00000031466.1"/>
    <property type="gene ID" value="ENSMUNG00000021682.1"/>
</dbReference>
<proteinExistence type="predicted"/>
<keyword evidence="3" id="KW-1185">Reference proteome</keyword>
<keyword evidence="1" id="KW-1015">Disulfide bond</keyword>
<evidence type="ECO:0000313" key="2">
    <source>
        <dbReference type="Ensembl" id="ENSMUNP00000031466.1"/>
    </source>
</evidence>
<dbReference type="Proteomes" id="UP000694405">
    <property type="component" value="Unassembled WGS sequence"/>
</dbReference>
<dbReference type="AlphaFoldDB" id="A0A8V5GX65"/>
<evidence type="ECO:0000313" key="3">
    <source>
        <dbReference type="Proteomes" id="UP000694405"/>
    </source>
</evidence>
<dbReference type="InterPro" id="IPR018154">
    <property type="entry name" value="TLV/ENV_coat_polyprotein"/>
</dbReference>
<reference evidence="2" key="1">
    <citation type="submission" date="2020-03" db="EMBL/GenBank/DDBJ databases">
        <title>Melopsittacus undulatus (budgerigar) genome, bMelUnd1, maternal haplotype with Z.</title>
        <authorList>
            <person name="Gedman G."/>
            <person name="Mountcastle J."/>
            <person name="Haase B."/>
            <person name="Formenti G."/>
            <person name="Wright T."/>
            <person name="Apodaca J."/>
            <person name="Pelan S."/>
            <person name="Chow W."/>
            <person name="Rhie A."/>
            <person name="Howe K."/>
            <person name="Fedrigo O."/>
            <person name="Jarvis E.D."/>
        </authorList>
    </citation>
    <scope>NUCLEOTIDE SEQUENCE [LARGE SCALE GENOMIC DNA]</scope>
</reference>
<evidence type="ECO:0000256" key="1">
    <source>
        <dbReference type="ARBA" id="ARBA00023157"/>
    </source>
</evidence>
<sequence length="516" mass="59123">MGGGSISHTGPLLVLLWYFPLGIQTPSCNKRWQHLYLRGRRGNYLITHTHINKVCYDSKKLETCTIGKQQFWVAKNLGKGGIRLGIGWHWDISDGGGVQDMIKEEIVKSVSRRLRQQEVEKIPTSNLYTKLIQHLEKDIGYLMFGQNLFVDLGERINKELNVTICWICGGALMTEEWPWKGSSLGPIELLKWNCTELPVFSKKTYNLPFQHSNVGHHSNCNYTINIDGIVVQWWPIPKGTGWYWLCGENAYKTLPPTWKGAGTLGAVIPNFTIIDRYLSGTWIRSFVKWIKRGFNPIIERHTAFHSFVRGLIPSLGVSELEKAIVNISATIKEMESKDIDIMQAEQQDITSLSKVASQGGVCSIINESCCSYIDQSGRIEKDLEEIWKQTRIFHEMAVDDTSCGFEEVWKKLASWLPNLSWLRQLVARILMLIILILIICGMIQCSLWCCKLFMINYEAWKSIEIKHRVEMGNYFKGLLMVMVIYKMLQKNLQKGRKKGGIETRGAQNHKMECINL</sequence>
<protein>
    <submittedName>
        <fullName evidence="2">Uncharacterized protein</fullName>
    </submittedName>
</protein>
<dbReference type="Gene3D" id="1.10.287.210">
    <property type="match status" value="1"/>
</dbReference>
<dbReference type="SUPFAM" id="SSF58069">
    <property type="entry name" value="Virus ectodomain"/>
    <property type="match status" value="1"/>
</dbReference>
<dbReference type="PANTHER" id="PTHR10424">
    <property type="entry name" value="VIRAL ENVELOPE PROTEIN"/>
    <property type="match status" value="1"/>
</dbReference>
<reference evidence="2" key="2">
    <citation type="submission" date="2025-08" db="UniProtKB">
        <authorList>
            <consortium name="Ensembl"/>
        </authorList>
    </citation>
    <scope>IDENTIFICATION</scope>
</reference>
<accession>A0A8V5GX65</accession>
<name>A0A8V5GX65_MELUD</name>
<dbReference type="PANTHER" id="PTHR10424:SF73">
    <property type="entry name" value="ENDOGENOUS RETROVIRUS GROUP FC1 ENV POLYPROTEIN-RELATED"/>
    <property type="match status" value="1"/>
</dbReference>